<evidence type="ECO:0000313" key="2">
    <source>
        <dbReference type="Proteomes" id="UP000548504"/>
    </source>
</evidence>
<dbReference type="Gene3D" id="3.90.1480.10">
    <property type="entry name" value="Alpha-2,3-sialyltransferase"/>
    <property type="match status" value="1"/>
</dbReference>
<proteinExistence type="predicted"/>
<accession>A0A7X1BTY3</accession>
<comment type="caution">
    <text evidence="1">The sequence shown here is derived from an EMBL/GenBank/DDBJ whole genome shotgun (WGS) entry which is preliminary data.</text>
</comment>
<dbReference type="RefSeq" id="WP_185656634.1">
    <property type="nucleotide sequence ID" value="NZ_JACLAG010000010.1"/>
</dbReference>
<name>A0A7X1BTY3_9ENTR</name>
<organism evidence="1 2">
    <name type="scientific">Citrobacter cronae</name>
    <dbReference type="NCBI Taxonomy" id="1748967"/>
    <lineage>
        <taxon>Bacteria</taxon>
        <taxon>Pseudomonadati</taxon>
        <taxon>Pseudomonadota</taxon>
        <taxon>Gammaproteobacteria</taxon>
        <taxon>Enterobacterales</taxon>
        <taxon>Enterobacteriaceae</taxon>
        <taxon>Citrobacter</taxon>
        <taxon>Citrobacter freundii complex</taxon>
    </lineage>
</organism>
<protein>
    <submittedName>
        <fullName evidence="1">Norphogenetic protein</fullName>
    </submittedName>
</protein>
<dbReference type="AlphaFoldDB" id="A0A7X1BTY3"/>
<reference evidence="1 2" key="1">
    <citation type="submission" date="2020-08" db="EMBL/GenBank/DDBJ databases">
        <title>Emergence and comparative genomics analysis of Citrobacter in Fennec fox imported from North Africa to China.</title>
        <authorList>
            <person name="Zheng B."/>
        </authorList>
    </citation>
    <scope>NUCLEOTIDE SEQUENCE [LARGE SCALE GENOMIC DNA]</scope>
    <source>
        <strain evidence="1 2">FF141</strain>
    </source>
</reference>
<dbReference type="Proteomes" id="UP000548504">
    <property type="component" value="Unassembled WGS sequence"/>
</dbReference>
<sequence length="181" mass="20569">MFNEVFCVASGPSLKKVDCVRIEERGYPVVAVNNAYSMFRQPYALFAGDEDWWRRYGKSVPENIRRCTASRSASVLYGIEYQRFGAPEVEFNSGSMAIQFAASLGAKHIYLIGYDCSIRRGVHFHGRHTGNLRNPSQLSVKKWHREFAGVREELSHIDIINCSRRTELTCFPIKSLEAVIG</sequence>
<evidence type="ECO:0000313" key="1">
    <source>
        <dbReference type="EMBL" id="MBC2622785.1"/>
    </source>
</evidence>
<gene>
    <name evidence="1" type="ORF">H7I73_24415</name>
</gene>
<dbReference type="EMBL" id="JACLAG010000010">
    <property type="protein sequence ID" value="MBC2622785.1"/>
    <property type="molecule type" value="Genomic_DNA"/>
</dbReference>